<evidence type="ECO:0000313" key="2">
    <source>
        <dbReference type="Proteomes" id="UP000579153"/>
    </source>
</evidence>
<reference evidence="1 2" key="1">
    <citation type="submission" date="2020-08" db="EMBL/GenBank/DDBJ databases">
        <title>Sequencing the genomes of 1000 actinobacteria strains.</title>
        <authorList>
            <person name="Klenk H.-P."/>
        </authorList>
    </citation>
    <scope>NUCLEOTIDE SEQUENCE [LARGE SCALE GENOMIC DNA]</scope>
    <source>
        <strain evidence="1 2">DSM 45507</strain>
    </source>
</reference>
<dbReference type="AlphaFoldDB" id="A0A7W9GC98"/>
<accession>A0A7W9GC98</accession>
<dbReference type="EMBL" id="JACHMB010000001">
    <property type="protein sequence ID" value="MBB5781145.1"/>
    <property type="molecule type" value="Genomic_DNA"/>
</dbReference>
<gene>
    <name evidence="1" type="ORF">HD596_007901</name>
</gene>
<protein>
    <submittedName>
        <fullName evidence="1">Uncharacterized protein</fullName>
    </submittedName>
</protein>
<organism evidence="1 2">
    <name type="scientific">Nonomuraea jabiensis</name>
    <dbReference type="NCBI Taxonomy" id="882448"/>
    <lineage>
        <taxon>Bacteria</taxon>
        <taxon>Bacillati</taxon>
        <taxon>Actinomycetota</taxon>
        <taxon>Actinomycetes</taxon>
        <taxon>Streptosporangiales</taxon>
        <taxon>Streptosporangiaceae</taxon>
        <taxon>Nonomuraea</taxon>
    </lineage>
</organism>
<dbReference type="Proteomes" id="UP000579153">
    <property type="component" value="Unassembled WGS sequence"/>
</dbReference>
<name>A0A7W9GC98_9ACTN</name>
<evidence type="ECO:0000313" key="1">
    <source>
        <dbReference type="EMBL" id="MBB5781145.1"/>
    </source>
</evidence>
<comment type="caution">
    <text evidence="1">The sequence shown here is derived from an EMBL/GenBank/DDBJ whole genome shotgun (WGS) entry which is preliminary data.</text>
</comment>
<proteinExistence type="predicted"/>
<keyword evidence="2" id="KW-1185">Reference proteome</keyword>
<sequence>MPTSLTYEQAPQEALCYGWIDGMARRRDESTYCPKAASRHRLTAGGHRRGRWPAIRFRRPWKSSPSRCYRRPACRTCSPCRASRAGWRAETVTMSSAGSKVVAVLEDYAGNKATTVLRGN</sequence>